<name>A0A0H3KWY9_PANAA</name>
<dbReference type="GO" id="GO:0016020">
    <property type="term" value="C:membrane"/>
    <property type="evidence" value="ECO:0007669"/>
    <property type="project" value="InterPro"/>
</dbReference>
<keyword evidence="4" id="KW-0762">Sugar transport</keyword>
<feature type="transmembrane region" description="Helical" evidence="9">
    <location>
        <begin position="230"/>
        <end position="248"/>
    </location>
</feature>
<dbReference type="Pfam" id="PF03812">
    <property type="entry name" value="KdgT"/>
    <property type="match status" value="1"/>
</dbReference>
<keyword evidence="5 9" id="KW-0812">Transmembrane</keyword>
<feature type="transmembrane region" description="Helical" evidence="9">
    <location>
        <begin position="207"/>
        <end position="224"/>
    </location>
</feature>
<feature type="transmembrane region" description="Helical" evidence="9">
    <location>
        <begin position="260"/>
        <end position="280"/>
    </location>
</feature>
<evidence type="ECO:0000256" key="2">
    <source>
        <dbReference type="ARBA" id="ARBA00022448"/>
    </source>
</evidence>
<evidence type="ECO:0000256" key="1">
    <source>
        <dbReference type="ARBA" id="ARBA00006430"/>
    </source>
</evidence>
<dbReference type="AlphaFoldDB" id="A0A0H3KWY9"/>
<evidence type="ECO:0000256" key="7">
    <source>
        <dbReference type="ARBA" id="ARBA00022989"/>
    </source>
</evidence>
<sequence>MMIIINHNGDNMDIKATVEKIPGGMMVVPLVLGAIVNTLAPEALQVGGFTTALFKEGAPALIGAFLFCMGAGIYIKAAPKALLIGGGVTASKFLVAVAVGFAVDTFFGAEGLWGLTSVAVISAMSNTNGGLYAALAGEFGQDNEVGATPVISLNDGPVLTMIALGAAGMANIPFMSVVVVIVPMLLGMLLGNLDPKMRDFLSQGGPILIPFFAFALGASIDFAMLLKGGLAGIVLGGLTTLVGGFFNIKVDRLLGGSGIAGAAASSTAGNAVATPVAIAHADPALADVVASATPLVATSVIVTAILTPMLTSWVAKSNQQRSLSSTEKL</sequence>
<dbReference type="HOGENOM" id="CLU_057476_0_0_6"/>
<keyword evidence="2" id="KW-0813">Transport</keyword>
<feature type="transmembrane region" description="Helical" evidence="9">
    <location>
        <begin position="21"/>
        <end position="40"/>
    </location>
</feature>
<keyword evidence="6" id="KW-0769">Symport</keyword>
<dbReference type="InterPro" id="IPR004684">
    <property type="entry name" value="2keto-3dGluconate_permease"/>
</dbReference>
<keyword evidence="3" id="KW-1003">Cell membrane</keyword>
<protein>
    <submittedName>
        <fullName evidence="10">2-keto-3-deoxygluconate permease 1 KdgT1</fullName>
    </submittedName>
</protein>
<dbReference type="Proteomes" id="UP000006690">
    <property type="component" value="Chromosome"/>
</dbReference>
<evidence type="ECO:0000313" key="11">
    <source>
        <dbReference type="Proteomes" id="UP000006690"/>
    </source>
</evidence>
<feature type="transmembrane region" description="Helical" evidence="9">
    <location>
        <begin position="292"/>
        <end position="315"/>
    </location>
</feature>
<evidence type="ECO:0000256" key="8">
    <source>
        <dbReference type="ARBA" id="ARBA00023136"/>
    </source>
</evidence>
<reference evidence="11" key="1">
    <citation type="journal article" date="2012" name="Appl. Microbiol. Biotechnol.">
        <title>The complete genome sequence of Pantoea ananatis AJ13355, an organism with great biotechnological potential.</title>
        <authorList>
            <person name="Hara Y."/>
            <person name="Kadotani N."/>
            <person name="Izui H."/>
            <person name="Katashkina J.I."/>
            <person name="Kuvaeva T.M."/>
            <person name="Andreeva I.G."/>
            <person name="Golubeva L.I."/>
            <person name="Malko D.B."/>
            <person name="Makeev V.J."/>
            <person name="Mashko S.V."/>
            <person name="Kozlov Y.I."/>
        </authorList>
    </citation>
    <scope>NUCLEOTIDE SEQUENCE [LARGE SCALE GENOMIC DNA]</scope>
    <source>
        <strain evidence="11">AJ13355</strain>
    </source>
</reference>
<gene>
    <name evidence="10" type="primary">kdgT1</name>
    <name evidence="10" type="ordered locus">PAJ_0098</name>
</gene>
<dbReference type="GO" id="GO:0015649">
    <property type="term" value="F:2-keto-3-deoxygluconate:proton symporter activity"/>
    <property type="evidence" value="ECO:0007669"/>
    <property type="project" value="InterPro"/>
</dbReference>
<dbReference type="eggNOG" id="ENOG502Z7JT">
    <property type="taxonomic scope" value="Bacteria"/>
</dbReference>
<comment type="similarity">
    <text evidence="1">Belongs to the KdgT transporter family.</text>
</comment>
<dbReference type="PATRIC" id="fig|932677.3.peg.101"/>
<evidence type="ECO:0000313" key="10">
    <source>
        <dbReference type="EMBL" id="BAK10178.1"/>
    </source>
</evidence>
<evidence type="ECO:0000256" key="5">
    <source>
        <dbReference type="ARBA" id="ARBA00022692"/>
    </source>
</evidence>
<evidence type="ECO:0000256" key="6">
    <source>
        <dbReference type="ARBA" id="ARBA00022847"/>
    </source>
</evidence>
<organism evidence="10 11">
    <name type="scientific">Pantoea ananatis (strain AJ13355)</name>
    <dbReference type="NCBI Taxonomy" id="932677"/>
    <lineage>
        <taxon>Bacteria</taxon>
        <taxon>Pseudomonadati</taxon>
        <taxon>Pseudomonadota</taxon>
        <taxon>Gammaproteobacteria</taxon>
        <taxon>Enterobacterales</taxon>
        <taxon>Erwiniaceae</taxon>
        <taxon>Pantoea</taxon>
    </lineage>
</organism>
<dbReference type="EMBL" id="AP012032">
    <property type="protein sequence ID" value="BAK10178.1"/>
    <property type="molecule type" value="Genomic_DNA"/>
</dbReference>
<dbReference type="KEGG" id="paj:PAJ_0098"/>
<keyword evidence="7 9" id="KW-1133">Transmembrane helix</keyword>
<accession>A0A0H3KWY9</accession>
<keyword evidence="8 9" id="KW-0472">Membrane</keyword>
<evidence type="ECO:0000256" key="3">
    <source>
        <dbReference type="ARBA" id="ARBA00022475"/>
    </source>
</evidence>
<evidence type="ECO:0000256" key="9">
    <source>
        <dbReference type="SAM" id="Phobius"/>
    </source>
</evidence>
<evidence type="ECO:0000256" key="4">
    <source>
        <dbReference type="ARBA" id="ARBA00022597"/>
    </source>
</evidence>
<feature type="transmembrane region" description="Helical" evidence="9">
    <location>
        <begin position="158"/>
        <end position="186"/>
    </location>
</feature>
<feature type="transmembrane region" description="Helical" evidence="9">
    <location>
        <begin position="82"/>
        <end position="103"/>
    </location>
</feature>
<feature type="transmembrane region" description="Helical" evidence="9">
    <location>
        <begin position="52"/>
        <end position="75"/>
    </location>
</feature>
<proteinExistence type="inferred from homology"/>